<dbReference type="PROSITE" id="PS00237">
    <property type="entry name" value="G_PROTEIN_RECEP_F1_1"/>
    <property type="match status" value="1"/>
</dbReference>
<dbReference type="PROSITE" id="PS50262">
    <property type="entry name" value="G_PROTEIN_RECEP_F1_2"/>
    <property type="match status" value="1"/>
</dbReference>
<organism evidence="14 15">
    <name type="scientific">Hypsibius exemplaris</name>
    <name type="common">Freshwater tardigrade</name>
    <dbReference type="NCBI Taxonomy" id="2072580"/>
    <lineage>
        <taxon>Eukaryota</taxon>
        <taxon>Metazoa</taxon>
        <taxon>Ecdysozoa</taxon>
        <taxon>Tardigrada</taxon>
        <taxon>Eutardigrada</taxon>
        <taxon>Parachela</taxon>
        <taxon>Hypsibioidea</taxon>
        <taxon>Hypsibiidae</taxon>
        <taxon>Hypsibius</taxon>
    </lineage>
</organism>
<evidence type="ECO:0000256" key="4">
    <source>
        <dbReference type="ARBA" id="ARBA00022989"/>
    </source>
</evidence>
<keyword evidence="6 12" id="KW-0472">Membrane</keyword>
<feature type="region of interest" description="Disordered" evidence="11">
    <location>
        <begin position="296"/>
        <end position="431"/>
    </location>
</feature>
<dbReference type="Gene3D" id="1.20.1070.10">
    <property type="entry name" value="Rhodopsin 7-helix transmembrane proteins"/>
    <property type="match status" value="2"/>
</dbReference>
<dbReference type="EMBL" id="MTYJ01000084">
    <property type="protein sequence ID" value="OQV15722.1"/>
    <property type="molecule type" value="Genomic_DNA"/>
</dbReference>
<evidence type="ECO:0000256" key="12">
    <source>
        <dbReference type="SAM" id="Phobius"/>
    </source>
</evidence>
<dbReference type="GO" id="GO:0004930">
    <property type="term" value="F:G protein-coupled receptor activity"/>
    <property type="evidence" value="ECO:0007669"/>
    <property type="project" value="UniProtKB-KW"/>
</dbReference>
<evidence type="ECO:0000313" key="15">
    <source>
        <dbReference type="Proteomes" id="UP000192578"/>
    </source>
</evidence>
<keyword evidence="15" id="KW-1185">Reference proteome</keyword>
<dbReference type="GO" id="GO:0005886">
    <property type="term" value="C:plasma membrane"/>
    <property type="evidence" value="ECO:0007669"/>
    <property type="project" value="UniProtKB-SubCell"/>
</dbReference>
<dbReference type="SUPFAM" id="SSF81321">
    <property type="entry name" value="Family A G protein-coupled receptor-like"/>
    <property type="match status" value="2"/>
</dbReference>
<evidence type="ECO:0000256" key="11">
    <source>
        <dbReference type="SAM" id="MobiDB-lite"/>
    </source>
</evidence>
<keyword evidence="5 10" id="KW-0297">G-protein coupled receptor</keyword>
<dbReference type="PANTHER" id="PTHR24248:SF174">
    <property type="entry name" value="TYRAMINE_OCTOPAMINE RECEPTOR"/>
    <property type="match status" value="1"/>
</dbReference>
<feature type="compositionally biased region" description="Low complexity" evidence="11">
    <location>
        <begin position="316"/>
        <end position="342"/>
    </location>
</feature>
<dbReference type="InterPro" id="IPR017452">
    <property type="entry name" value="GPCR_Rhodpsn_7TM"/>
</dbReference>
<dbReference type="Pfam" id="PF00001">
    <property type="entry name" value="7tm_1"/>
    <property type="match status" value="2"/>
</dbReference>
<comment type="caution">
    <text evidence="14">The sequence shown here is derived from an EMBL/GenBank/DDBJ whole genome shotgun (WGS) entry which is preliminary data.</text>
</comment>
<keyword evidence="8" id="KW-0325">Glycoprotein</keyword>
<comment type="similarity">
    <text evidence="10">Belongs to the G-protein coupled receptor 1 family.</text>
</comment>
<name>A0A1W0WKL8_HYPEX</name>
<evidence type="ECO:0000256" key="6">
    <source>
        <dbReference type="ARBA" id="ARBA00023136"/>
    </source>
</evidence>
<keyword evidence="7 10" id="KW-0675">Receptor</keyword>
<feature type="compositionally biased region" description="Basic and acidic residues" evidence="11">
    <location>
        <begin position="416"/>
        <end position="428"/>
    </location>
</feature>
<evidence type="ECO:0000256" key="9">
    <source>
        <dbReference type="ARBA" id="ARBA00023224"/>
    </source>
</evidence>
<sequence>MDVLSLQSALWNINVLNITFPEAQFNNASSSGNTDSSSATVTTHRPATASIFSCHAAVPGDSVAGESPSEGVGEYYDIPFPSCYTWPQIILFAAFMAVVMFVIVFGNLLVIISIMTNASLKTVQNYLLVSLAMADCCVGALIMPLSLANEVMGYWAFGDFLCDSWLALDVLLCTASIFSLCAISLDRYWSVTQAVTYLQKRTPRRAGLMIAAVWASSLAISVPPLLGWRVPPNATEIVSFDNGTVHESTFVKTCSVGEDTSEYVIFSSLGSFWIPVAVMTFVYVKIYLVARSRASGTGGHSAKHNTTAHKSPPLPAARSSNNNINSAPVPNNSSSHLSRNLHVAVDTHRGSSVSSSTTNVKNHEKKPLLVRQSLQPGSPLLKNSDQNNRPLDGEDSESYPDSKTPTSEDGSPSSSSDKKSKGVRKKDCSTQTDVVIVDEERPLYIDDDEFADSSSIMLLSEYDFDERWREFFDKHFPKEDLLIPIAKHLPNGTPKVASVAVISTTSLPFYRRALRFLVGMFRGTDASSTRGYRLQVNKDPCRVDSHTKKKSRRTLKKSFKKLHHTHTDAQNEAERRRKKMQKLKERRATLVVTLVIATFVLCWAPFFIILPLQAICGAVVCYVHPKIFSTVFWLGYFNSALNPVIYTIFNRDMRRAFKRILLGNDYTRKKETRRQRIGI</sequence>
<accession>A0A1W0WKL8</accession>
<keyword evidence="3 10" id="KW-0812">Transmembrane</keyword>
<feature type="transmembrane region" description="Helical" evidence="12">
    <location>
        <begin position="588"/>
        <end position="610"/>
    </location>
</feature>
<gene>
    <name evidence="14" type="ORF">BV898_10113</name>
</gene>
<dbReference type="Proteomes" id="UP000192578">
    <property type="component" value="Unassembled WGS sequence"/>
</dbReference>
<keyword evidence="4 12" id="KW-1133">Transmembrane helix</keyword>
<evidence type="ECO:0000313" key="14">
    <source>
        <dbReference type="EMBL" id="OQV15722.1"/>
    </source>
</evidence>
<feature type="transmembrane region" description="Helical" evidence="12">
    <location>
        <begin position="206"/>
        <end position="226"/>
    </location>
</feature>
<evidence type="ECO:0000256" key="1">
    <source>
        <dbReference type="ARBA" id="ARBA00004651"/>
    </source>
</evidence>
<evidence type="ECO:0000256" key="2">
    <source>
        <dbReference type="ARBA" id="ARBA00022475"/>
    </source>
</evidence>
<feature type="transmembrane region" description="Helical" evidence="12">
    <location>
        <begin position="630"/>
        <end position="649"/>
    </location>
</feature>
<feature type="compositionally biased region" description="Polar residues" evidence="11">
    <location>
        <begin position="372"/>
        <end position="389"/>
    </location>
</feature>
<reference evidence="15" key="1">
    <citation type="submission" date="2017-01" db="EMBL/GenBank/DDBJ databases">
        <title>Comparative genomics of anhydrobiosis in the tardigrade Hypsibius dujardini.</title>
        <authorList>
            <person name="Yoshida Y."/>
            <person name="Koutsovoulos G."/>
            <person name="Laetsch D."/>
            <person name="Stevens L."/>
            <person name="Kumar S."/>
            <person name="Horikawa D."/>
            <person name="Ishino K."/>
            <person name="Komine S."/>
            <person name="Tomita M."/>
            <person name="Blaxter M."/>
            <person name="Arakawa K."/>
        </authorList>
    </citation>
    <scope>NUCLEOTIDE SEQUENCE [LARGE SCALE GENOMIC DNA]</scope>
    <source>
        <strain evidence="15">Z151</strain>
    </source>
</reference>
<dbReference type="PRINTS" id="PR00237">
    <property type="entry name" value="GPCRRHODOPSN"/>
</dbReference>
<dbReference type="InterPro" id="IPR000276">
    <property type="entry name" value="GPCR_Rhodpsn"/>
</dbReference>
<evidence type="ECO:0000256" key="5">
    <source>
        <dbReference type="ARBA" id="ARBA00023040"/>
    </source>
</evidence>
<comment type="subcellular location">
    <subcellularLocation>
        <location evidence="1">Cell membrane</location>
        <topology evidence="1">Multi-pass membrane protein</topology>
    </subcellularLocation>
</comment>
<feature type="transmembrane region" description="Helical" evidence="12">
    <location>
        <begin position="263"/>
        <end position="284"/>
    </location>
</feature>
<dbReference type="PANTHER" id="PTHR24248">
    <property type="entry name" value="ADRENERGIC RECEPTOR-RELATED G-PROTEIN COUPLED RECEPTOR"/>
    <property type="match status" value="1"/>
</dbReference>
<evidence type="ECO:0000256" key="7">
    <source>
        <dbReference type="ARBA" id="ARBA00023170"/>
    </source>
</evidence>
<evidence type="ECO:0000259" key="13">
    <source>
        <dbReference type="PROSITE" id="PS50262"/>
    </source>
</evidence>
<evidence type="ECO:0000256" key="3">
    <source>
        <dbReference type="ARBA" id="ARBA00022692"/>
    </source>
</evidence>
<protein>
    <submittedName>
        <fullName evidence="14">Alpha-2C adrenergic receptor</fullName>
    </submittedName>
</protein>
<evidence type="ECO:0000256" key="8">
    <source>
        <dbReference type="ARBA" id="ARBA00023180"/>
    </source>
</evidence>
<keyword evidence="2" id="KW-1003">Cell membrane</keyword>
<keyword evidence="9 10" id="KW-0807">Transducer</keyword>
<feature type="transmembrane region" description="Helical" evidence="12">
    <location>
        <begin position="126"/>
        <end position="145"/>
    </location>
</feature>
<feature type="domain" description="G-protein coupled receptors family 1 profile" evidence="13">
    <location>
        <begin position="106"/>
        <end position="646"/>
    </location>
</feature>
<dbReference type="OrthoDB" id="5975661at2759"/>
<evidence type="ECO:0000256" key="10">
    <source>
        <dbReference type="RuleBase" id="RU000688"/>
    </source>
</evidence>
<feature type="transmembrane region" description="Helical" evidence="12">
    <location>
        <begin position="89"/>
        <end position="114"/>
    </location>
</feature>
<proteinExistence type="inferred from homology"/>
<dbReference type="AlphaFoldDB" id="A0A1W0WKL8"/>
<feature type="transmembrane region" description="Helical" evidence="12">
    <location>
        <begin position="165"/>
        <end position="185"/>
    </location>
</feature>